<dbReference type="InterPro" id="IPR029058">
    <property type="entry name" value="AB_hydrolase_fold"/>
</dbReference>
<dbReference type="InterPro" id="IPR000801">
    <property type="entry name" value="Esterase-like"/>
</dbReference>
<comment type="caution">
    <text evidence="1">The sequence shown here is derived from an EMBL/GenBank/DDBJ whole genome shotgun (WGS) entry which is preliminary data.</text>
</comment>
<evidence type="ECO:0000313" key="1">
    <source>
        <dbReference type="EMBL" id="HIU14568.1"/>
    </source>
</evidence>
<gene>
    <name evidence="1" type="ORF">IAD15_10970</name>
</gene>
<dbReference type="EMBL" id="DVMJ01000097">
    <property type="protein sequence ID" value="HIU14568.1"/>
    <property type="molecule type" value="Genomic_DNA"/>
</dbReference>
<dbReference type="Gene3D" id="3.40.50.1820">
    <property type="entry name" value="alpha/beta hydrolase"/>
    <property type="match status" value="1"/>
</dbReference>
<dbReference type="PANTHER" id="PTHR48098:SF1">
    <property type="entry name" value="DIACYLGLYCEROL ACYLTRANSFERASE_MYCOLYLTRANSFERASE AG85A"/>
    <property type="match status" value="1"/>
</dbReference>
<organism evidence="1 2">
    <name type="scientific">Candidatus Fimiplasma intestinipullorum</name>
    <dbReference type="NCBI Taxonomy" id="2840825"/>
    <lineage>
        <taxon>Bacteria</taxon>
        <taxon>Bacillati</taxon>
        <taxon>Bacillota</taxon>
        <taxon>Clostridia</taxon>
        <taxon>Eubacteriales</taxon>
        <taxon>Candidatus Fimiplasma</taxon>
    </lineage>
</organism>
<dbReference type="Pfam" id="PF00756">
    <property type="entry name" value="Esterase"/>
    <property type="match status" value="1"/>
</dbReference>
<dbReference type="AlphaFoldDB" id="A0A9D1HQA3"/>
<name>A0A9D1HQA3_9FIRM</name>
<dbReference type="GO" id="GO:0016747">
    <property type="term" value="F:acyltransferase activity, transferring groups other than amino-acyl groups"/>
    <property type="evidence" value="ECO:0007669"/>
    <property type="project" value="TreeGrafter"/>
</dbReference>
<proteinExistence type="predicted"/>
<accession>A0A9D1HQA3</accession>
<reference evidence="1" key="2">
    <citation type="journal article" date="2021" name="PeerJ">
        <title>Extensive microbial diversity within the chicken gut microbiome revealed by metagenomics and culture.</title>
        <authorList>
            <person name="Gilroy R."/>
            <person name="Ravi A."/>
            <person name="Getino M."/>
            <person name="Pursley I."/>
            <person name="Horton D.L."/>
            <person name="Alikhan N.F."/>
            <person name="Baker D."/>
            <person name="Gharbi K."/>
            <person name="Hall N."/>
            <person name="Watson M."/>
            <person name="Adriaenssens E.M."/>
            <person name="Foster-Nyarko E."/>
            <person name="Jarju S."/>
            <person name="Secka A."/>
            <person name="Antonio M."/>
            <person name="Oren A."/>
            <person name="Chaudhuri R.R."/>
            <person name="La Ragione R."/>
            <person name="Hildebrand F."/>
            <person name="Pallen M.J."/>
        </authorList>
    </citation>
    <scope>NUCLEOTIDE SEQUENCE</scope>
    <source>
        <strain evidence="1">CHK195-11698</strain>
    </source>
</reference>
<evidence type="ECO:0000313" key="2">
    <source>
        <dbReference type="Proteomes" id="UP000824175"/>
    </source>
</evidence>
<dbReference type="PANTHER" id="PTHR48098">
    <property type="entry name" value="ENTEROCHELIN ESTERASE-RELATED"/>
    <property type="match status" value="1"/>
</dbReference>
<protein>
    <submittedName>
        <fullName evidence="1">Acetylesterase</fullName>
    </submittedName>
</protein>
<reference evidence="1" key="1">
    <citation type="submission" date="2020-10" db="EMBL/GenBank/DDBJ databases">
        <authorList>
            <person name="Gilroy R."/>
        </authorList>
    </citation>
    <scope>NUCLEOTIDE SEQUENCE</scope>
    <source>
        <strain evidence="1">CHK195-11698</strain>
    </source>
</reference>
<sequence length="252" mass="28749">MALIQLNFESEKLGRTVEAMVILPVESTFRQAYPTVYLLHGLMGNHQDYLNHTNILQWANELGLAIVMPNGENSYYVDWSVPHHAYGQLIGEELVVRTRQMFPLSSRPKMTMLAGLSMGGFGALRNALQYPQIFGYVAALSSALNIYEKPERVIMPQEAPYLDLEQGSQTDKDPRWLARQRALQPHLTLPEMFIACGKADPYYDLNKDFAREVSDLGYIVTFAAGEGGHDWNYWDPALKQALDWFYQQLQKQ</sequence>
<dbReference type="Proteomes" id="UP000824175">
    <property type="component" value="Unassembled WGS sequence"/>
</dbReference>
<dbReference type="SUPFAM" id="SSF53474">
    <property type="entry name" value="alpha/beta-Hydrolases"/>
    <property type="match status" value="1"/>
</dbReference>
<dbReference type="InterPro" id="IPR050583">
    <property type="entry name" value="Mycobacterial_A85_antigen"/>
</dbReference>